<accession>A0ABU0FPJ7</accession>
<evidence type="ECO:0000313" key="2">
    <source>
        <dbReference type="EMBL" id="MDQ0396029.1"/>
    </source>
</evidence>
<comment type="caution">
    <text evidence="2">The sequence shown here is derived from an EMBL/GenBank/DDBJ whole genome shotgun (WGS) entry which is preliminary data.</text>
</comment>
<organism evidence="2 3">
    <name type="scientific">Labrys monachus</name>
    <dbReference type="NCBI Taxonomy" id="217067"/>
    <lineage>
        <taxon>Bacteria</taxon>
        <taxon>Pseudomonadati</taxon>
        <taxon>Pseudomonadota</taxon>
        <taxon>Alphaproteobacteria</taxon>
        <taxon>Hyphomicrobiales</taxon>
        <taxon>Xanthobacteraceae</taxon>
        <taxon>Labrys</taxon>
    </lineage>
</organism>
<evidence type="ECO:0000313" key="3">
    <source>
        <dbReference type="Proteomes" id="UP001237448"/>
    </source>
</evidence>
<gene>
    <name evidence="2" type="ORF">J3R73_005821</name>
</gene>
<sequence length="224" mass="24250">MNTTQPLRIDIFSDVVCPWCYVGRKRLDDALAAVADIPVELHWRPFFLQPDLPREGMDRQDFIEARFGSLEAYKARSQQLVAIAEAEGLPYRPDLIRRQPNTLDSHRLIHWAGTDPAGDRSSPMKRRLMELFFAEGGDLGDTDVLVQAAADCGMDPGSVRGRLATDEDADAVSAAAGAASAQGIDGVPTFVFAAKYALSGAQPADLLARAIRQVSAELNEPAAG</sequence>
<reference evidence="2 3" key="1">
    <citation type="submission" date="2023-07" db="EMBL/GenBank/DDBJ databases">
        <title>Genomic Encyclopedia of Type Strains, Phase IV (KMG-IV): sequencing the most valuable type-strain genomes for metagenomic binning, comparative biology and taxonomic classification.</title>
        <authorList>
            <person name="Goeker M."/>
        </authorList>
    </citation>
    <scope>NUCLEOTIDE SEQUENCE [LARGE SCALE GENOMIC DNA]</scope>
    <source>
        <strain evidence="2 3">DSM 5896</strain>
    </source>
</reference>
<dbReference type="SUPFAM" id="SSF52833">
    <property type="entry name" value="Thioredoxin-like"/>
    <property type="match status" value="1"/>
</dbReference>
<dbReference type="EMBL" id="JAUSVK010000001">
    <property type="protein sequence ID" value="MDQ0396029.1"/>
    <property type="molecule type" value="Genomic_DNA"/>
</dbReference>
<dbReference type="PANTHER" id="PTHR13887:SF41">
    <property type="entry name" value="THIOREDOXIN SUPERFAMILY PROTEIN"/>
    <property type="match status" value="1"/>
</dbReference>
<keyword evidence="3" id="KW-1185">Reference proteome</keyword>
<dbReference type="Pfam" id="PF01323">
    <property type="entry name" value="DSBA"/>
    <property type="match status" value="1"/>
</dbReference>
<proteinExistence type="predicted"/>
<feature type="domain" description="DSBA-like thioredoxin" evidence="1">
    <location>
        <begin position="9"/>
        <end position="211"/>
    </location>
</feature>
<dbReference type="CDD" id="cd03024">
    <property type="entry name" value="DsbA_FrnE"/>
    <property type="match status" value="1"/>
</dbReference>
<dbReference type="Proteomes" id="UP001237448">
    <property type="component" value="Unassembled WGS sequence"/>
</dbReference>
<dbReference type="GO" id="GO:0016853">
    <property type="term" value="F:isomerase activity"/>
    <property type="evidence" value="ECO:0007669"/>
    <property type="project" value="UniProtKB-KW"/>
</dbReference>
<dbReference type="PANTHER" id="PTHR13887">
    <property type="entry name" value="GLUTATHIONE S-TRANSFERASE KAPPA"/>
    <property type="match status" value="1"/>
</dbReference>
<protein>
    <submittedName>
        <fullName evidence="2">DsbA family dithiol-disulfide isomerase</fullName>
    </submittedName>
</protein>
<dbReference type="InterPro" id="IPR001853">
    <property type="entry name" value="DSBA-like_thioredoxin_dom"/>
</dbReference>
<dbReference type="RefSeq" id="WP_307435647.1">
    <property type="nucleotide sequence ID" value="NZ_JAUSVK010000001.1"/>
</dbReference>
<keyword evidence="2" id="KW-0413">Isomerase</keyword>
<dbReference type="InterPro" id="IPR036249">
    <property type="entry name" value="Thioredoxin-like_sf"/>
</dbReference>
<name>A0ABU0FPJ7_9HYPH</name>
<evidence type="ECO:0000259" key="1">
    <source>
        <dbReference type="Pfam" id="PF01323"/>
    </source>
</evidence>
<dbReference type="Gene3D" id="3.40.30.10">
    <property type="entry name" value="Glutaredoxin"/>
    <property type="match status" value="1"/>
</dbReference>